<dbReference type="EMBL" id="CAIIUA010000006">
    <property type="protein sequence ID" value="CAC9268499.1"/>
    <property type="molecule type" value="Genomic_DNA"/>
</dbReference>
<keyword evidence="2" id="KW-1185">Reference proteome</keyword>
<evidence type="ECO:0000313" key="1">
    <source>
        <dbReference type="EMBL" id="CAC9268499.1"/>
    </source>
</evidence>
<dbReference type="Proteomes" id="UP000837205">
    <property type="component" value="Unassembled WGS sequence"/>
</dbReference>
<evidence type="ECO:0000313" key="2">
    <source>
        <dbReference type="Proteomes" id="UP000837205"/>
    </source>
</evidence>
<proteinExistence type="predicted"/>
<sequence>MLNTPDSWRYDARRYQSIEMRNAYPQCAGNVCFKYWFHGSSGLVRCPAMVCRGFVWWRTMARRANHKDLCGDAGISAPESPHWSAPFASCRYALEGMRPRLTPYSARCAGNATITSLFLLYRLIKMINLSKCDLVKLSTAGAACGVTDVMRAPQMS</sequence>
<protein>
    <submittedName>
        <fullName evidence="1">Uncharacterized protein</fullName>
    </submittedName>
</protein>
<name>A0ABM8N7N2_9ENTR</name>
<accession>A0ABM8N7N2</accession>
<reference evidence="1" key="1">
    <citation type="submission" date="2020-06" db="EMBL/GenBank/DDBJ databases">
        <authorList>
            <person name="Delgado-Blas J."/>
        </authorList>
    </citation>
    <scope>NUCLEOTIDE SEQUENCE</scope>
    <source>
        <strain evidence="1">BB1480</strain>
    </source>
</reference>
<gene>
    <name evidence="1" type="ORF">TML_06126</name>
</gene>
<comment type="caution">
    <text evidence="1">The sequence shown here is derived from an EMBL/GenBank/DDBJ whole genome shotgun (WGS) entry which is preliminary data.</text>
</comment>
<organism evidence="1 2">
    <name type="scientific">Citrobacter werkmanii</name>
    <dbReference type="NCBI Taxonomy" id="67827"/>
    <lineage>
        <taxon>Bacteria</taxon>
        <taxon>Pseudomonadati</taxon>
        <taxon>Pseudomonadota</taxon>
        <taxon>Gammaproteobacteria</taxon>
        <taxon>Enterobacterales</taxon>
        <taxon>Enterobacteriaceae</taxon>
        <taxon>Citrobacter</taxon>
        <taxon>Citrobacter freundii complex</taxon>
    </lineage>
</organism>